<dbReference type="GO" id="GO:0016020">
    <property type="term" value="C:membrane"/>
    <property type="evidence" value="ECO:0007669"/>
    <property type="project" value="UniProtKB-SubCell"/>
</dbReference>
<evidence type="ECO:0000313" key="7">
    <source>
        <dbReference type="EMBL" id="SDR93252.1"/>
    </source>
</evidence>
<dbReference type="OrthoDB" id="9774900at2"/>
<reference evidence="7 8" key="1">
    <citation type="submission" date="2016-10" db="EMBL/GenBank/DDBJ databases">
        <authorList>
            <person name="de Groot N.N."/>
        </authorList>
    </citation>
    <scope>NUCLEOTIDE SEQUENCE [LARGE SCALE GENOMIC DNA]</scope>
    <source>
        <strain evidence="7 8">DSM 21741</strain>
    </source>
</reference>
<name>A0A1H1N2R1_9ACTN</name>
<dbReference type="PANTHER" id="PTHR30168:SF0">
    <property type="entry name" value="INNER MEMBRANE PROTEIN"/>
    <property type="match status" value="1"/>
</dbReference>
<feature type="region of interest" description="Disordered" evidence="5">
    <location>
        <begin position="1"/>
        <end position="21"/>
    </location>
</feature>
<keyword evidence="8" id="KW-1185">Reference proteome</keyword>
<dbReference type="STRING" id="546871.SAMN04488543_0776"/>
<keyword evidence="2 6" id="KW-0812">Transmembrane</keyword>
<dbReference type="RefSeq" id="WP_091410348.1">
    <property type="nucleotide sequence ID" value="NZ_LT629749.1"/>
</dbReference>
<comment type="subcellular location">
    <subcellularLocation>
        <location evidence="1">Membrane</location>
        <topology evidence="1">Single-pass membrane protein</topology>
    </subcellularLocation>
</comment>
<dbReference type="EMBL" id="LT629749">
    <property type="protein sequence ID" value="SDR93252.1"/>
    <property type="molecule type" value="Genomic_DNA"/>
</dbReference>
<sequence length="289" mass="30484">MRYDDQARLDPSQMGGGRRGPSPVLALGGGAGAIVVIVIALLFGVDPGQVLQGGATTDPAGGRSSAFAQCTRGSDIERDRDCRFVAFTNSIQDYWGGAQPDYQEIDVTTFEGSVSTGCGTASSEVGPFYCPADTTVYLDLGFFDQLTTQLGARGGDAAEAYVLAHEFGHHVQNLTGAMQRVQGSGQGTGPTSAGVRLELQADCYAGVWFSHAVDDPDDAIAEVSQDDLDRAVDAAAAVGDDRIQQKAQGQVTPESWTHGSAAQRQAWLRRGFQTGDPARCDTFARDALR</sequence>
<proteinExistence type="predicted"/>
<evidence type="ECO:0000256" key="3">
    <source>
        <dbReference type="ARBA" id="ARBA00022989"/>
    </source>
</evidence>
<dbReference type="InterPro" id="IPR007343">
    <property type="entry name" value="Uncharacterised_pept_Zn_put"/>
</dbReference>
<dbReference type="AlphaFoldDB" id="A0A1H1N2R1"/>
<evidence type="ECO:0000256" key="6">
    <source>
        <dbReference type="SAM" id="Phobius"/>
    </source>
</evidence>
<dbReference type="PANTHER" id="PTHR30168">
    <property type="entry name" value="PUTATIVE MEMBRANE PROTEIN YPFJ"/>
    <property type="match status" value="1"/>
</dbReference>
<dbReference type="Proteomes" id="UP000199092">
    <property type="component" value="Chromosome I"/>
</dbReference>
<evidence type="ECO:0000313" key="8">
    <source>
        <dbReference type="Proteomes" id="UP000199092"/>
    </source>
</evidence>
<feature type="transmembrane region" description="Helical" evidence="6">
    <location>
        <begin position="24"/>
        <end position="45"/>
    </location>
</feature>
<evidence type="ECO:0000256" key="4">
    <source>
        <dbReference type="ARBA" id="ARBA00023136"/>
    </source>
</evidence>
<evidence type="ECO:0000256" key="5">
    <source>
        <dbReference type="SAM" id="MobiDB-lite"/>
    </source>
</evidence>
<keyword evidence="3 6" id="KW-1133">Transmembrane helix</keyword>
<gene>
    <name evidence="7" type="ORF">SAMN04488543_0776</name>
</gene>
<evidence type="ECO:0008006" key="9">
    <source>
        <dbReference type="Google" id="ProtNLM"/>
    </source>
</evidence>
<evidence type="ECO:0000256" key="2">
    <source>
        <dbReference type="ARBA" id="ARBA00022692"/>
    </source>
</evidence>
<protein>
    <recommendedName>
        <fullName evidence="9">Neutral zinc metallopeptidase</fullName>
    </recommendedName>
</protein>
<organism evidence="7 8">
    <name type="scientific">Friedmanniella luteola</name>
    <dbReference type="NCBI Taxonomy" id="546871"/>
    <lineage>
        <taxon>Bacteria</taxon>
        <taxon>Bacillati</taxon>
        <taxon>Actinomycetota</taxon>
        <taxon>Actinomycetes</taxon>
        <taxon>Propionibacteriales</taxon>
        <taxon>Nocardioidaceae</taxon>
        <taxon>Friedmanniella</taxon>
    </lineage>
</organism>
<accession>A0A1H1N2R1</accession>
<keyword evidence="4 6" id="KW-0472">Membrane</keyword>
<dbReference type="Pfam" id="PF04228">
    <property type="entry name" value="Zn_peptidase"/>
    <property type="match status" value="1"/>
</dbReference>
<evidence type="ECO:0000256" key="1">
    <source>
        <dbReference type="ARBA" id="ARBA00004167"/>
    </source>
</evidence>